<dbReference type="RefSeq" id="WP_012937817.1">
    <property type="nucleotide sequence ID" value="NC_013740.1"/>
</dbReference>
<dbReference type="InterPro" id="IPR003500">
    <property type="entry name" value="RpiB_LacA_LacB"/>
</dbReference>
<gene>
    <name evidence="4" type="ordered locus">Acfer_0424</name>
</gene>
<evidence type="ECO:0000256" key="1">
    <source>
        <dbReference type="ARBA" id="ARBA00008754"/>
    </source>
</evidence>
<dbReference type="GO" id="GO:0005975">
    <property type="term" value="P:carbohydrate metabolic process"/>
    <property type="evidence" value="ECO:0007669"/>
    <property type="project" value="InterPro"/>
</dbReference>
<dbReference type="Gene3D" id="3.40.1400.10">
    <property type="entry name" value="Sugar-phosphate isomerase, RpiB/LacA/LacB"/>
    <property type="match status" value="1"/>
</dbReference>
<sequence>MKIMIGCDHGGFELKEVLKKYLADKGYEVEDAGAYTPDRVDYPDYAKKVGEAVAAGKADQGILICGTGLGMSIAANKIHGIRAAVCGDCYSAEKAREHNNANILCLGARVLGTGLAEQIVDAYLGASFLGSYHTQRVQKIMDLEK</sequence>
<accession>D2RP51</accession>
<dbReference type="EC" id="5.3.1.26" evidence="4"/>
<dbReference type="Pfam" id="PF02502">
    <property type="entry name" value="LacAB_rpiB"/>
    <property type="match status" value="1"/>
</dbReference>
<dbReference type="NCBIfam" id="TIGR00689">
    <property type="entry name" value="rpiB_lacA_lacB"/>
    <property type="match status" value="1"/>
</dbReference>
<comment type="similarity">
    <text evidence="1">Belongs to the LacAB/RpiB family.</text>
</comment>
<protein>
    <submittedName>
        <fullName evidence="4">Ribose 5-phosphate isomerase B</fullName>
        <ecNumber evidence="4">5.3.1.26</ecNumber>
    </submittedName>
</protein>
<dbReference type="Proteomes" id="UP000001902">
    <property type="component" value="Chromosome"/>
</dbReference>
<dbReference type="PIRSF" id="PIRSF005384">
    <property type="entry name" value="RpiB_LacA_B"/>
    <property type="match status" value="1"/>
</dbReference>
<dbReference type="OrthoDB" id="1778624at2"/>
<feature type="active site" description="Proton acceptor" evidence="3">
    <location>
        <position position="65"/>
    </location>
</feature>
<dbReference type="EMBL" id="CP001859">
    <property type="protein sequence ID" value="ADB46827.1"/>
    <property type="molecule type" value="Genomic_DNA"/>
</dbReference>
<dbReference type="PANTHER" id="PTHR43732:SF1">
    <property type="entry name" value="RIBOSE 5-PHOSPHATE ISOMERASE"/>
    <property type="match status" value="1"/>
</dbReference>
<dbReference type="STRING" id="591001.Acfer_0424"/>
<dbReference type="eggNOG" id="COG0698">
    <property type="taxonomic scope" value="Bacteria"/>
</dbReference>
<dbReference type="GO" id="GO:0050044">
    <property type="term" value="F:galactose-6-phosphate isomerase activity"/>
    <property type="evidence" value="ECO:0007669"/>
    <property type="project" value="UniProtKB-EC"/>
</dbReference>
<evidence type="ECO:0000256" key="2">
    <source>
        <dbReference type="ARBA" id="ARBA00023235"/>
    </source>
</evidence>
<evidence type="ECO:0000256" key="3">
    <source>
        <dbReference type="PIRSR" id="PIRSR005384-1"/>
    </source>
</evidence>
<name>D2RP51_ACIFV</name>
<dbReference type="SUPFAM" id="SSF89623">
    <property type="entry name" value="Ribose/Galactose isomerase RpiB/AlsB"/>
    <property type="match status" value="1"/>
</dbReference>
<evidence type="ECO:0000313" key="4">
    <source>
        <dbReference type="EMBL" id="ADB46827.1"/>
    </source>
</evidence>
<dbReference type="AlphaFoldDB" id="D2RP51"/>
<dbReference type="GeneID" id="78334179"/>
<dbReference type="NCBIfam" id="TIGR01120">
    <property type="entry name" value="rpiB"/>
    <property type="match status" value="1"/>
</dbReference>
<dbReference type="InterPro" id="IPR004785">
    <property type="entry name" value="RpiB"/>
</dbReference>
<dbReference type="InterPro" id="IPR036569">
    <property type="entry name" value="RpiB_LacA_LacB_sf"/>
</dbReference>
<feature type="active site" description="Proton donor" evidence="3">
    <location>
        <position position="98"/>
    </location>
</feature>
<organism evidence="4 5">
    <name type="scientific">Acidaminococcus fermentans (strain ATCC 25085 / DSM 20731 / CCUG 9996 / CIP 106432 / VR4)</name>
    <dbReference type="NCBI Taxonomy" id="591001"/>
    <lineage>
        <taxon>Bacteria</taxon>
        <taxon>Bacillati</taxon>
        <taxon>Bacillota</taxon>
        <taxon>Negativicutes</taxon>
        <taxon>Acidaminococcales</taxon>
        <taxon>Acidaminococcaceae</taxon>
        <taxon>Acidaminococcus</taxon>
    </lineage>
</organism>
<dbReference type="InterPro" id="IPR051812">
    <property type="entry name" value="SPI_LacAB/RpiB"/>
</dbReference>
<dbReference type="PANTHER" id="PTHR43732">
    <property type="entry name" value="RIBOSE 5-PHOSPHATE ISOMERASE-RELATED"/>
    <property type="match status" value="1"/>
</dbReference>
<evidence type="ECO:0000313" key="5">
    <source>
        <dbReference type="Proteomes" id="UP000001902"/>
    </source>
</evidence>
<keyword evidence="5" id="KW-1185">Reference proteome</keyword>
<keyword evidence="2 4" id="KW-0413">Isomerase</keyword>
<dbReference type="KEGG" id="afn:Acfer_0424"/>
<reference evidence="4 5" key="1">
    <citation type="journal article" date="2010" name="Stand. Genomic Sci.">
        <title>Complete genome sequence of Acidaminococcus fermentans type strain (VR4).</title>
        <authorList>
            <person name="Chang Y.J."/>
            <person name="Pukall R."/>
            <person name="Saunders E."/>
            <person name="Lapidus A."/>
            <person name="Copeland A."/>
            <person name="Nolan M."/>
            <person name="Glavina Del Rio T."/>
            <person name="Lucas S."/>
            <person name="Chen F."/>
            <person name="Tice H."/>
            <person name="Cheng J.F."/>
            <person name="Han C."/>
            <person name="Detter J.C."/>
            <person name="Bruce D."/>
            <person name="Goodwin L."/>
            <person name="Pitluck S."/>
            <person name="Mikhailova N."/>
            <person name="Liolios K."/>
            <person name="Pati A."/>
            <person name="Ivanova N."/>
            <person name="Mavromatis K."/>
            <person name="Chen A."/>
            <person name="Palaniappan K."/>
            <person name="Land M."/>
            <person name="Hauser L."/>
            <person name="Jeffries C.D."/>
            <person name="Brettin T."/>
            <person name="Rohde M."/>
            <person name="Goker M."/>
            <person name="Bristow J."/>
            <person name="Eisen J.A."/>
            <person name="Markowitz V."/>
            <person name="Hugenholtz P."/>
            <person name="Kyrpides N.C."/>
            <person name="Klenk H.P."/>
        </authorList>
    </citation>
    <scope>NUCLEOTIDE SEQUENCE [LARGE SCALE GENOMIC DNA]</scope>
    <source>
        <strain evidence="5">ATCC 25085 / DSM 20731 / CCUG 9996 / CIP 106432 / VR4</strain>
    </source>
</reference>
<dbReference type="HOGENOM" id="CLU_091396_4_1_9"/>
<proteinExistence type="inferred from homology"/>
<dbReference type="NCBIfam" id="NF004051">
    <property type="entry name" value="PRK05571.1"/>
    <property type="match status" value="1"/>
</dbReference>